<dbReference type="EMBL" id="QMFB01000002">
    <property type="protein sequence ID" value="RAV22204.1"/>
    <property type="molecule type" value="Genomic_DNA"/>
</dbReference>
<dbReference type="InterPro" id="IPR011050">
    <property type="entry name" value="Pectin_lyase_fold/virulence"/>
</dbReference>
<dbReference type="Gene3D" id="2.160.20.10">
    <property type="entry name" value="Single-stranded right-handed beta-helix, Pectin lyase-like"/>
    <property type="match status" value="2"/>
</dbReference>
<reference evidence="2 3" key="1">
    <citation type="journal article" date="2009" name="Int. J. Syst. Evol. Microbiol.">
        <title>Paenibacillus contaminans sp. nov., isolated from a contaminated laboratory plate.</title>
        <authorList>
            <person name="Chou J.H."/>
            <person name="Lee J.H."/>
            <person name="Lin M.C."/>
            <person name="Chang P.S."/>
            <person name="Arun A.B."/>
            <person name="Young C.C."/>
            <person name="Chen W.M."/>
        </authorList>
    </citation>
    <scope>NUCLEOTIDE SEQUENCE [LARGE SCALE GENOMIC DNA]</scope>
    <source>
        <strain evidence="2 3">CKOBP-6</strain>
    </source>
</reference>
<protein>
    <recommendedName>
        <fullName evidence="1">Rhamnogalacturonase A/B/Epimerase-like pectate lyase domain-containing protein</fullName>
    </recommendedName>
</protein>
<evidence type="ECO:0000313" key="3">
    <source>
        <dbReference type="Proteomes" id="UP000250369"/>
    </source>
</evidence>
<feature type="domain" description="Rhamnogalacturonase A/B/Epimerase-like pectate lyase" evidence="1">
    <location>
        <begin position="118"/>
        <end position="198"/>
    </location>
</feature>
<keyword evidence="3" id="KW-1185">Reference proteome</keyword>
<evidence type="ECO:0000259" key="1">
    <source>
        <dbReference type="Pfam" id="PF12708"/>
    </source>
</evidence>
<gene>
    <name evidence="2" type="ORF">DQG23_04430</name>
</gene>
<dbReference type="PANTHER" id="PTHR31339:SF9">
    <property type="entry name" value="PLASMIN AND FIBRONECTIN-BINDING PROTEIN A"/>
    <property type="match status" value="1"/>
</dbReference>
<proteinExistence type="predicted"/>
<accession>A0A329MQZ0</accession>
<dbReference type="OrthoDB" id="2537033at2"/>
<dbReference type="SUPFAM" id="SSF51126">
    <property type="entry name" value="Pectin lyase-like"/>
    <property type="match status" value="2"/>
</dbReference>
<dbReference type="AlphaFoldDB" id="A0A329MQZ0"/>
<evidence type="ECO:0000313" key="2">
    <source>
        <dbReference type="EMBL" id="RAV22204.1"/>
    </source>
</evidence>
<comment type="caution">
    <text evidence="2">The sequence shown here is derived from an EMBL/GenBank/DDBJ whole genome shotgun (WGS) entry which is preliminary data.</text>
</comment>
<feature type="domain" description="Rhamnogalacturonase A/B/Epimerase-like pectate lyase" evidence="1">
    <location>
        <begin position="26"/>
        <end position="87"/>
    </location>
</feature>
<dbReference type="InterPro" id="IPR012334">
    <property type="entry name" value="Pectin_lyas_fold"/>
</dbReference>
<dbReference type="PANTHER" id="PTHR31339">
    <property type="entry name" value="PECTIN LYASE-RELATED"/>
    <property type="match status" value="1"/>
</dbReference>
<dbReference type="Proteomes" id="UP000250369">
    <property type="component" value="Unassembled WGS sequence"/>
</dbReference>
<dbReference type="InterPro" id="IPR024535">
    <property type="entry name" value="RHGA/B-epi-like_pectate_lyase"/>
</dbReference>
<dbReference type="RefSeq" id="WP_113029610.1">
    <property type="nucleotide sequence ID" value="NZ_QMFB01000002.1"/>
</dbReference>
<organism evidence="2 3">
    <name type="scientific">Paenibacillus contaminans</name>
    <dbReference type="NCBI Taxonomy" id="450362"/>
    <lineage>
        <taxon>Bacteria</taxon>
        <taxon>Bacillati</taxon>
        <taxon>Bacillota</taxon>
        <taxon>Bacilli</taxon>
        <taxon>Bacillales</taxon>
        <taxon>Paenibacillaceae</taxon>
        <taxon>Paenibacillus</taxon>
    </lineage>
</organism>
<sequence length="662" mass="71843">MPTVSELMAANISNAQTNVQAWGDIIINVKSYGAKGDGISDDTVAIQKAINAANKVGKHEIEFPAGTYKYTTLTNTAGIVFVGDGVTLIGSTPMPLTSLAALSADVAQRAINIMSAPFNAKGDGVTDDTAAIRAAIREAIDSKNQVFIPAGTFLVTSNILSVERDNASRVSGLSIMGVGNIGSVLKFVPTSNDAVLFDLTNVWHSIFQDFKVEGVGEKGIGMRLGDPTIRTVDSATYNCDFTNLYFRNLDFGIRTYYGWGNSFINLKTRYCNKGMVAYGGSNSFTAYNAEACYEYGIKIIGELVGNGSDTTVSFNGFIIESNPIGMIIDSGNVVINNGYFESNPTANIQAGVNGTSVASIVINGMHNGSYGKFIFNDVNTLSINGVSGYTVYNQFRISNKVKSLSISESSQMVTYPLATYIQTINSTMKKATPIISNDLQNINAFASPLPLDFSGAVQMRPALTTGSLVTFNGKKAIKYVATSGTFNGMYMFLDFTNRYLKLYKKIKVKTRLYIDTTTFSSISNSRMYSKVQINYLDNMSAAKSKAFYEPNPDDPTNTTYNIRDNHISHVVRLDLDEMIATIPDYGSLQNIYIYYYPIVTAAGGETFYFEGVEIYPNTEVKDVLLDSVNVNPFNLPVIISPNGTRYQLTVTDAGVLTASAIT</sequence>
<name>A0A329MQZ0_9BACL</name>
<dbReference type="InterPro" id="IPR051801">
    <property type="entry name" value="GH28_Enzymes"/>
</dbReference>
<dbReference type="Pfam" id="PF12708">
    <property type="entry name" value="Pect-lyase_RHGA_epim"/>
    <property type="match status" value="2"/>
</dbReference>